<dbReference type="EMBL" id="WHLY01000002">
    <property type="protein sequence ID" value="MPR36917.1"/>
    <property type="molecule type" value="Genomic_DNA"/>
</dbReference>
<dbReference type="AlphaFoldDB" id="A0A7C9BLY6"/>
<reference evidence="1 2" key="1">
    <citation type="submission" date="2019-10" db="EMBL/GenBank/DDBJ databases">
        <title>Draft Genome Sequence of Cytophagaceae sp. SJW1-29.</title>
        <authorList>
            <person name="Choi A."/>
        </authorList>
    </citation>
    <scope>NUCLEOTIDE SEQUENCE [LARGE SCALE GENOMIC DNA]</scope>
    <source>
        <strain evidence="1 2">SJW1-29</strain>
    </source>
</reference>
<dbReference type="RefSeq" id="WP_152765231.1">
    <property type="nucleotide sequence ID" value="NZ_WHLY01000002.1"/>
</dbReference>
<dbReference type="Proteomes" id="UP000479293">
    <property type="component" value="Unassembled WGS sequence"/>
</dbReference>
<protein>
    <submittedName>
        <fullName evidence="1">Uncharacterized protein</fullName>
    </submittedName>
</protein>
<accession>A0A7C9BLY6</accession>
<organism evidence="1 2">
    <name type="scientific">Salmonirosea aquatica</name>
    <dbReference type="NCBI Taxonomy" id="2654236"/>
    <lineage>
        <taxon>Bacteria</taxon>
        <taxon>Pseudomonadati</taxon>
        <taxon>Bacteroidota</taxon>
        <taxon>Cytophagia</taxon>
        <taxon>Cytophagales</taxon>
        <taxon>Spirosomataceae</taxon>
        <taxon>Salmonirosea</taxon>
    </lineage>
</organism>
<name>A0A7C9BLY6_9BACT</name>
<sequence>MNTITYRGKTYKGPASWHECTPEHWGALVGFARLPKADRTDDVVRLAAQLWLQVPSKAWSRWTLDAPQWEALQAQFAWIWEPPTGRPCESFGHEGETYYVFDEDFADTKALDLTMALMEYLAFAHPDAPDPTAYERILATLCRPARADLARFRRSDDWDGDVREPYNELRAADRADQFISLSEPVKLALFDYFERSAHDFLLNYERLFGGGGGEEPRYPDGRGWLMLLKNVAKDGHFGDFDRVGRQPAHLVYAALLDDVLTHEEITNPSDHE</sequence>
<comment type="caution">
    <text evidence="1">The sequence shown here is derived from an EMBL/GenBank/DDBJ whole genome shotgun (WGS) entry which is preliminary data.</text>
</comment>
<gene>
    <name evidence="1" type="ORF">GBK04_27190</name>
</gene>
<keyword evidence="2" id="KW-1185">Reference proteome</keyword>
<proteinExistence type="predicted"/>
<evidence type="ECO:0000313" key="1">
    <source>
        <dbReference type="EMBL" id="MPR36917.1"/>
    </source>
</evidence>
<evidence type="ECO:0000313" key="2">
    <source>
        <dbReference type="Proteomes" id="UP000479293"/>
    </source>
</evidence>